<feature type="domain" description="ABC1 atypical kinase-like" evidence="3">
    <location>
        <begin position="162"/>
        <end position="446"/>
    </location>
</feature>
<comment type="similarity">
    <text evidence="1">Belongs to the protein kinase superfamily. ADCK protein kinase family.</text>
</comment>
<dbReference type="AlphaFoldDB" id="A0A2P6V181"/>
<keyword evidence="2" id="KW-0812">Transmembrane</keyword>
<dbReference type="InterPro" id="IPR004147">
    <property type="entry name" value="ABC1_dom"/>
</dbReference>
<proteinExistence type="inferred from homology"/>
<dbReference type="InterPro" id="IPR052402">
    <property type="entry name" value="ADCK_kinase"/>
</dbReference>
<keyword evidence="5" id="KW-1185">Reference proteome</keyword>
<evidence type="ECO:0000313" key="5">
    <source>
        <dbReference type="Proteomes" id="UP000239649"/>
    </source>
</evidence>
<keyword evidence="2" id="KW-0472">Membrane</keyword>
<accession>A0A2P6V181</accession>
<dbReference type="PANTHER" id="PTHR45890:SF1">
    <property type="entry name" value="AARF DOMAIN CONTAINING KINASE 2"/>
    <property type="match status" value="1"/>
</dbReference>
<evidence type="ECO:0000256" key="1">
    <source>
        <dbReference type="ARBA" id="ARBA00009670"/>
    </source>
</evidence>
<comment type="caution">
    <text evidence="4">The sequence shown here is derived from an EMBL/GenBank/DDBJ whole genome shotgun (WGS) entry which is preliminary data.</text>
</comment>
<dbReference type="SUPFAM" id="SSF56112">
    <property type="entry name" value="Protein kinase-like (PK-like)"/>
    <property type="match status" value="1"/>
</dbReference>
<keyword evidence="2" id="KW-1133">Transmembrane helix</keyword>
<feature type="transmembrane region" description="Helical" evidence="2">
    <location>
        <begin position="91"/>
        <end position="111"/>
    </location>
</feature>
<dbReference type="InterPro" id="IPR044095">
    <property type="entry name" value="ADCK2_dom"/>
</dbReference>
<dbReference type="Proteomes" id="UP000239649">
    <property type="component" value="Unassembled WGS sequence"/>
</dbReference>
<dbReference type="STRING" id="554055.A0A2P6V181"/>
<evidence type="ECO:0000256" key="2">
    <source>
        <dbReference type="SAM" id="Phobius"/>
    </source>
</evidence>
<dbReference type="OrthoDB" id="1290869at2759"/>
<dbReference type="InterPro" id="IPR011009">
    <property type="entry name" value="Kinase-like_dom_sf"/>
</dbReference>
<protein>
    <submittedName>
        <fullName evidence="4">ADP,ATP carrier</fullName>
    </submittedName>
</protein>
<dbReference type="EMBL" id="LHPF02000046">
    <property type="protein sequence ID" value="PSC67852.1"/>
    <property type="molecule type" value="Genomic_DNA"/>
</dbReference>
<dbReference type="CDD" id="cd13971">
    <property type="entry name" value="ADCK2-like"/>
    <property type="match status" value="1"/>
</dbReference>
<gene>
    <name evidence="4" type="ORF">C2E20_8487</name>
</gene>
<organism evidence="4 5">
    <name type="scientific">Micractinium conductrix</name>
    <dbReference type="NCBI Taxonomy" id="554055"/>
    <lineage>
        <taxon>Eukaryota</taxon>
        <taxon>Viridiplantae</taxon>
        <taxon>Chlorophyta</taxon>
        <taxon>core chlorophytes</taxon>
        <taxon>Trebouxiophyceae</taxon>
        <taxon>Chlorellales</taxon>
        <taxon>Chlorellaceae</taxon>
        <taxon>Chlorella clade</taxon>
        <taxon>Micractinium</taxon>
    </lineage>
</organism>
<dbReference type="PANTHER" id="PTHR45890">
    <property type="entry name" value="AARF DOMAIN CONTAINING KINASE 2 (PREDICTED)"/>
    <property type="match status" value="1"/>
</dbReference>
<reference evidence="4 5" key="1">
    <citation type="journal article" date="2018" name="Plant J.">
        <title>Genome sequences of Chlorella sorokiniana UTEX 1602 and Micractinium conductrix SAG 241.80: implications to maltose excretion by a green alga.</title>
        <authorList>
            <person name="Arriola M.B."/>
            <person name="Velmurugan N."/>
            <person name="Zhang Y."/>
            <person name="Plunkett M.H."/>
            <person name="Hondzo H."/>
            <person name="Barney B.M."/>
        </authorList>
    </citation>
    <scope>NUCLEOTIDE SEQUENCE [LARGE SCALE GENOMIC DNA]</scope>
    <source>
        <strain evidence="4 5">SAG 241.80</strain>
    </source>
</reference>
<name>A0A2P6V181_9CHLO</name>
<evidence type="ECO:0000313" key="4">
    <source>
        <dbReference type="EMBL" id="PSC67852.1"/>
    </source>
</evidence>
<evidence type="ECO:0000259" key="3">
    <source>
        <dbReference type="Pfam" id="PF03109"/>
    </source>
</evidence>
<dbReference type="Pfam" id="PF03109">
    <property type="entry name" value="ABC1"/>
    <property type="match status" value="1"/>
</dbReference>
<sequence>MRRALVARAEWVLGRGYHAREAFCNAIYMTPNWSKAVLLLLAERVTRGDPRFAWCYSTPVAESEEQLFEATEAERAGLSLLQRAHRAAASLLRLAVLLVLFSPVVLSAALVGDYLGISRKRWLRLLRRTLEVAGPAFIKWGQWAATRHDIFPPDFCDELELLHSQAPAHALPFTEAAVREAFGFSVKDLFAEFDAEPVASGSIGQIHRGALSGTGARLTGMKPGTVVAVKVRHPGVSEAIERDFALMMAAARLFAHLPALSSLRLEESLTQFAAPLREQVDLAREATHLHAFNYNFRKTAGVSFPVPLYPLVQPAVLVETFEAGTHISSYVSRGPGAPHNSELARLGARTMLHMMIVDNLIHADLHPGNILVTLDFPLPKPLAALVSRGAAAAASLGLDTSWLEGWRRASLVLLDAGMAMRLSPTDQRNMFGLFESFAEMDGGRVADWTLRFSGEEQSCPDPAAFKADVASFFDRLNAESAATGATHGADALADVLEMVRTHQVNMPGHICATVVTTMVLEGWSNKLDPNHSTLQEVKRMVQAAKGGLLGRLTEIMLRGELAADSEIMERVELLEPALIKIQ</sequence>